<dbReference type="OrthoDB" id="3942544at2759"/>
<dbReference type="EMBL" id="KV748889">
    <property type="protein sequence ID" value="OCL12334.1"/>
    <property type="molecule type" value="Genomic_DNA"/>
</dbReference>
<gene>
    <name evidence="2" type="ORF">AOQ84DRAFT_360732</name>
</gene>
<dbReference type="Proteomes" id="UP000250140">
    <property type="component" value="Unassembled WGS sequence"/>
</dbReference>
<keyword evidence="3" id="KW-1185">Reference proteome</keyword>
<dbReference type="AlphaFoldDB" id="A0A8E2JX27"/>
<evidence type="ECO:0000259" key="1">
    <source>
        <dbReference type="Pfam" id="PF20233"/>
    </source>
</evidence>
<organism evidence="2 3">
    <name type="scientific">Glonium stellatum</name>
    <dbReference type="NCBI Taxonomy" id="574774"/>
    <lineage>
        <taxon>Eukaryota</taxon>
        <taxon>Fungi</taxon>
        <taxon>Dikarya</taxon>
        <taxon>Ascomycota</taxon>
        <taxon>Pezizomycotina</taxon>
        <taxon>Dothideomycetes</taxon>
        <taxon>Pleosporomycetidae</taxon>
        <taxon>Gloniales</taxon>
        <taxon>Gloniaceae</taxon>
        <taxon>Glonium</taxon>
    </lineage>
</organism>
<dbReference type="Pfam" id="PF20233">
    <property type="entry name" value="DUF6590"/>
    <property type="match status" value="1"/>
</dbReference>
<feature type="domain" description="DUF6590" evidence="1">
    <location>
        <begin position="47"/>
        <end position="187"/>
    </location>
</feature>
<dbReference type="InterPro" id="IPR046497">
    <property type="entry name" value="DUF6590"/>
</dbReference>
<evidence type="ECO:0000313" key="2">
    <source>
        <dbReference type="EMBL" id="OCL12334.1"/>
    </source>
</evidence>
<protein>
    <recommendedName>
        <fullName evidence="1">DUF6590 domain-containing protein</fullName>
    </recommendedName>
</protein>
<accession>A0A8E2JX27</accession>
<name>A0A8E2JX27_9PEZI</name>
<evidence type="ECO:0000313" key="3">
    <source>
        <dbReference type="Proteomes" id="UP000250140"/>
    </source>
</evidence>
<proteinExistence type="predicted"/>
<sequence length="205" mass="22561">MGIHEPSLPNGKNTSVNRMGALQAPRITCKFSQASAVTQNLRSGYHDFDVGAIINAPHFEPLSDPKIAQGDPSRTESTLGPIITKKRFMIVLAKLPDHMIALPIFSHGDRGIGHKPANVRAQYMGLKMPGNREFKNDTPYPPLEIDGAVTCNLRDTSNVNIMYPITVGYDNRAVIHGSITIDSYAEMVETFQKMLSNVVELNTNK</sequence>
<reference evidence="2 3" key="1">
    <citation type="journal article" date="2016" name="Nat. Commun.">
        <title>Ectomycorrhizal ecology is imprinted in the genome of the dominant symbiotic fungus Cenococcum geophilum.</title>
        <authorList>
            <consortium name="DOE Joint Genome Institute"/>
            <person name="Peter M."/>
            <person name="Kohler A."/>
            <person name="Ohm R.A."/>
            <person name="Kuo A."/>
            <person name="Krutzmann J."/>
            <person name="Morin E."/>
            <person name="Arend M."/>
            <person name="Barry K.W."/>
            <person name="Binder M."/>
            <person name="Choi C."/>
            <person name="Clum A."/>
            <person name="Copeland A."/>
            <person name="Grisel N."/>
            <person name="Haridas S."/>
            <person name="Kipfer T."/>
            <person name="LaButti K."/>
            <person name="Lindquist E."/>
            <person name="Lipzen A."/>
            <person name="Maire R."/>
            <person name="Meier B."/>
            <person name="Mihaltcheva S."/>
            <person name="Molinier V."/>
            <person name="Murat C."/>
            <person name="Poggeler S."/>
            <person name="Quandt C.A."/>
            <person name="Sperisen C."/>
            <person name="Tritt A."/>
            <person name="Tisserant E."/>
            <person name="Crous P.W."/>
            <person name="Henrissat B."/>
            <person name="Nehls U."/>
            <person name="Egli S."/>
            <person name="Spatafora J.W."/>
            <person name="Grigoriev I.V."/>
            <person name="Martin F.M."/>
        </authorList>
    </citation>
    <scope>NUCLEOTIDE SEQUENCE [LARGE SCALE GENOMIC DNA]</scope>
    <source>
        <strain evidence="2 3">CBS 207.34</strain>
    </source>
</reference>